<gene>
    <name evidence="1" type="ORF">HNO53_13000</name>
</gene>
<organism evidence="1 2">
    <name type="scientific">Halomonas sulfidivorans</name>
    <dbReference type="NCBI Taxonomy" id="2733488"/>
    <lineage>
        <taxon>Bacteria</taxon>
        <taxon>Pseudomonadati</taxon>
        <taxon>Pseudomonadota</taxon>
        <taxon>Gammaproteobacteria</taxon>
        <taxon>Oceanospirillales</taxon>
        <taxon>Halomonadaceae</taxon>
        <taxon>Halomonas</taxon>
    </lineage>
</organism>
<name>A0ABX7WGR2_9GAMM</name>
<dbReference type="EMBL" id="CP053383">
    <property type="protein sequence ID" value="QTP59553.1"/>
    <property type="molecule type" value="Genomic_DNA"/>
</dbReference>
<dbReference type="Proteomes" id="UP000671845">
    <property type="component" value="Chromosome"/>
</dbReference>
<accession>A0ABX7WGR2</accession>
<protein>
    <submittedName>
        <fullName evidence="1">Uncharacterized protein</fullName>
    </submittedName>
</protein>
<evidence type="ECO:0000313" key="1">
    <source>
        <dbReference type="EMBL" id="QTP59553.1"/>
    </source>
</evidence>
<keyword evidence="2" id="KW-1185">Reference proteome</keyword>
<reference evidence="1 2" key="1">
    <citation type="journal article" date="2021" name="Front. Microbiol.">
        <title>Aerobic Denitrification and Heterotrophic Sulfur Oxidation in the Genus Halomonas Revealed by Six Novel Species Characterizations and Genome-Based Analysis.</title>
        <authorList>
            <person name="Wang L."/>
            <person name="Shao Z."/>
        </authorList>
    </citation>
    <scope>NUCLEOTIDE SEQUENCE [LARGE SCALE GENOMIC DNA]</scope>
    <source>
        <strain evidence="1 2">MCCC 1A13718</strain>
    </source>
</reference>
<dbReference type="RefSeq" id="WP_209472705.1">
    <property type="nucleotide sequence ID" value="NZ_CP053383.1"/>
</dbReference>
<sequence>MKIKWVSRAYGTGYWESECGEKAILSGNFKCTYGGMNLLVVMAEQHVSGGHGEGSWKEKYPTYIDAETLKEVRVSGFIEI</sequence>
<evidence type="ECO:0000313" key="2">
    <source>
        <dbReference type="Proteomes" id="UP000671845"/>
    </source>
</evidence>
<proteinExistence type="predicted"/>